<organism evidence="1">
    <name type="scientific">Leptospirillum sp. Group II '5-way CG'</name>
    <dbReference type="NCBI Taxonomy" id="419541"/>
    <lineage>
        <taxon>Bacteria</taxon>
        <taxon>Pseudomonadati</taxon>
        <taxon>Nitrospirota</taxon>
        <taxon>Nitrospiria</taxon>
        <taxon>Nitrospirales</taxon>
        <taxon>Nitrospiraceae</taxon>
        <taxon>Leptospirillum</taxon>
    </lineage>
</organism>
<protein>
    <submittedName>
        <fullName evidence="1">Uncharacterized protein</fullName>
    </submittedName>
</protein>
<proteinExistence type="predicted"/>
<sequence length="45" mass="5059">MILRTTAPRLRSSSAAIRSILERSSFSIRIEKCFFTPSPSPNAMM</sequence>
<evidence type="ECO:0000313" key="1">
    <source>
        <dbReference type="EMBL" id="EDZ39532.1"/>
    </source>
</evidence>
<dbReference type="EMBL" id="DS995259">
    <property type="protein sequence ID" value="EDZ39532.1"/>
    <property type="molecule type" value="Genomic_DNA"/>
</dbReference>
<dbReference type="AlphaFoldDB" id="B6AM25"/>
<name>B6AM25_9BACT</name>
<reference evidence="1" key="1">
    <citation type="journal article" date="2004" name="Nature">
        <title>Community structure and metabolism through reconstruction of microbial genomes from the environment.</title>
        <authorList>
            <person name="Tyson G.W."/>
            <person name="Chapman J."/>
            <person name="Hugenholtz P."/>
            <person name="Allen E.E."/>
            <person name="Ram R.J."/>
            <person name="Richardson P.M."/>
            <person name="Solovyev V.V."/>
            <person name="Rubin E.M."/>
            <person name="Rokhsar D.S."/>
            <person name="Banfield J.F."/>
        </authorList>
    </citation>
    <scope>NUCLEOTIDE SEQUENCE [LARGE SCALE GENOMIC DNA]</scope>
</reference>
<accession>B6AM25</accession>
<gene>
    <name evidence="1" type="ORF">CGL2_11277171</name>
</gene>
<reference evidence="1" key="2">
    <citation type="journal article" date="2008" name="PLoS Biol.">
        <title>Population genomic analysis of strain variation in Leptospirillum group II bacteria involved in acid mine drainage formation.</title>
        <authorList>
            <person name="Simmons S.L."/>
            <person name="Dibartolo G."/>
            <person name="Denef V.J."/>
            <person name="Goltsman D.S."/>
            <person name="Thelen M.P."/>
            <person name="Banfield J.F."/>
        </authorList>
    </citation>
    <scope>NUCLEOTIDE SEQUENCE [LARGE SCALE GENOMIC DNA]</scope>
</reference>